<reference evidence="1" key="3">
    <citation type="submission" date="2015-02" db="UniProtKB">
        <authorList>
            <consortium name="EnsemblProtists"/>
        </authorList>
    </citation>
    <scope>IDENTIFICATION</scope>
    <source>
        <strain evidence="1">DAOM BR144</strain>
    </source>
</reference>
<sequence>MWTCMCVAFCHARSEYVVGSWGMLGQHEIACWLLWAGTGA</sequence>
<dbReference type="Proteomes" id="UP000019132">
    <property type="component" value="Unassembled WGS sequence"/>
</dbReference>
<name>K3WT04_GLOUD</name>
<reference evidence="2" key="1">
    <citation type="journal article" date="2010" name="Genome Biol.">
        <title>Genome sequence of the necrotrophic plant pathogen Pythium ultimum reveals original pathogenicity mechanisms and effector repertoire.</title>
        <authorList>
            <person name="Levesque C.A."/>
            <person name="Brouwer H."/>
            <person name="Cano L."/>
            <person name="Hamilton J.P."/>
            <person name="Holt C."/>
            <person name="Huitema E."/>
            <person name="Raffaele S."/>
            <person name="Robideau G.P."/>
            <person name="Thines M."/>
            <person name="Win J."/>
            <person name="Zerillo M.M."/>
            <person name="Beakes G.W."/>
            <person name="Boore J.L."/>
            <person name="Busam D."/>
            <person name="Dumas B."/>
            <person name="Ferriera S."/>
            <person name="Fuerstenberg S.I."/>
            <person name="Gachon C.M."/>
            <person name="Gaulin E."/>
            <person name="Govers F."/>
            <person name="Grenville-Briggs L."/>
            <person name="Horner N."/>
            <person name="Hostetler J."/>
            <person name="Jiang R.H."/>
            <person name="Johnson J."/>
            <person name="Krajaejun T."/>
            <person name="Lin H."/>
            <person name="Meijer H.J."/>
            <person name="Moore B."/>
            <person name="Morris P."/>
            <person name="Phuntmart V."/>
            <person name="Puiu D."/>
            <person name="Shetty J."/>
            <person name="Stajich J.E."/>
            <person name="Tripathy S."/>
            <person name="Wawra S."/>
            <person name="van West P."/>
            <person name="Whitty B.R."/>
            <person name="Coutinho P.M."/>
            <person name="Henrissat B."/>
            <person name="Martin F."/>
            <person name="Thomas P.D."/>
            <person name="Tyler B.M."/>
            <person name="De Vries R.P."/>
            <person name="Kamoun S."/>
            <person name="Yandell M."/>
            <person name="Tisserat N."/>
            <person name="Buell C.R."/>
        </authorList>
    </citation>
    <scope>NUCLEOTIDE SEQUENCE</scope>
    <source>
        <strain evidence="2">DAOM:BR144</strain>
    </source>
</reference>
<keyword evidence="2" id="KW-1185">Reference proteome</keyword>
<protein>
    <submittedName>
        <fullName evidence="1">Uncharacterized protein</fullName>
    </submittedName>
</protein>
<dbReference type="VEuPathDB" id="FungiDB:PYU1_G008082"/>
<evidence type="ECO:0000313" key="1">
    <source>
        <dbReference type="EnsemblProtists" id="PYU1_T008098"/>
    </source>
</evidence>
<organism evidence="1 2">
    <name type="scientific">Globisporangium ultimum (strain ATCC 200006 / CBS 805.95 / DAOM BR144)</name>
    <name type="common">Pythium ultimum</name>
    <dbReference type="NCBI Taxonomy" id="431595"/>
    <lineage>
        <taxon>Eukaryota</taxon>
        <taxon>Sar</taxon>
        <taxon>Stramenopiles</taxon>
        <taxon>Oomycota</taxon>
        <taxon>Peronosporomycetes</taxon>
        <taxon>Pythiales</taxon>
        <taxon>Pythiaceae</taxon>
        <taxon>Globisporangium</taxon>
    </lineage>
</organism>
<accession>K3WT04</accession>
<reference evidence="2" key="2">
    <citation type="submission" date="2010-04" db="EMBL/GenBank/DDBJ databases">
        <authorList>
            <person name="Buell R."/>
            <person name="Hamilton J."/>
            <person name="Hostetler J."/>
        </authorList>
    </citation>
    <scope>NUCLEOTIDE SEQUENCE [LARGE SCALE GENOMIC DNA]</scope>
    <source>
        <strain evidence="2">DAOM:BR144</strain>
    </source>
</reference>
<proteinExistence type="predicted"/>
<dbReference type="AlphaFoldDB" id="K3WT04"/>
<dbReference type="InParanoid" id="K3WT04"/>
<dbReference type="HOGENOM" id="CLU_3300597_0_0_1"/>
<evidence type="ECO:0000313" key="2">
    <source>
        <dbReference type="Proteomes" id="UP000019132"/>
    </source>
</evidence>
<dbReference type="EnsemblProtists" id="PYU1_T008098">
    <property type="protein sequence ID" value="PYU1_T008098"/>
    <property type="gene ID" value="PYU1_G008082"/>
</dbReference>
<dbReference type="EMBL" id="GL376619">
    <property type="status" value="NOT_ANNOTATED_CDS"/>
    <property type="molecule type" value="Genomic_DNA"/>
</dbReference>